<evidence type="ECO:0000313" key="2">
    <source>
        <dbReference type="EMBL" id="GGT66216.1"/>
    </source>
</evidence>
<dbReference type="Proteomes" id="UP000619486">
    <property type="component" value="Unassembled WGS sequence"/>
</dbReference>
<gene>
    <name evidence="2" type="ORF">GCM10014713_68680</name>
</gene>
<dbReference type="EMBL" id="BMQQ01000056">
    <property type="protein sequence ID" value="GGT66216.1"/>
    <property type="molecule type" value="Genomic_DNA"/>
</dbReference>
<comment type="caution">
    <text evidence="2">The sequence shown here is derived from an EMBL/GenBank/DDBJ whole genome shotgun (WGS) entry which is preliminary data.</text>
</comment>
<reference evidence="2" key="2">
    <citation type="submission" date="2020-09" db="EMBL/GenBank/DDBJ databases">
        <authorList>
            <person name="Sun Q."/>
            <person name="Ohkuma M."/>
        </authorList>
    </citation>
    <scope>NUCLEOTIDE SEQUENCE</scope>
    <source>
        <strain evidence="2">JCM 3172</strain>
    </source>
</reference>
<evidence type="ECO:0000256" key="1">
    <source>
        <dbReference type="SAM" id="MobiDB-lite"/>
    </source>
</evidence>
<proteinExistence type="predicted"/>
<feature type="region of interest" description="Disordered" evidence="1">
    <location>
        <begin position="123"/>
        <end position="191"/>
    </location>
</feature>
<sequence>MMARLICQVCGLSTEEEAAAEGGTLFLVGAGEESGFRGPIEDGERTLHPPVHLACGWESVRHCQHLLDGYEAARVARPVSWGLYGILHAWYGGAFVPVDARAQIAHGDPSLALLLPGQAVMELNDVRPGPGPAPRPPRNPRLGPGPRPRRRPRPPRRTGPPGPRPPRRPYAPRGRPRPRICMRPQQSPEVD</sequence>
<protein>
    <submittedName>
        <fullName evidence="2">Uncharacterized protein</fullName>
    </submittedName>
</protein>
<feature type="compositionally biased region" description="Pro residues" evidence="1">
    <location>
        <begin position="129"/>
        <end position="146"/>
    </location>
</feature>
<organism evidence="2 3">
    <name type="scientific">Streptomyces purpureus</name>
    <dbReference type="NCBI Taxonomy" id="1951"/>
    <lineage>
        <taxon>Bacteria</taxon>
        <taxon>Bacillati</taxon>
        <taxon>Actinomycetota</taxon>
        <taxon>Actinomycetes</taxon>
        <taxon>Kitasatosporales</taxon>
        <taxon>Streptomycetaceae</taxon>
        <taxon>Streptomyces</taxon>
    </lineage>
</organism>
<dbReference type="AlphaFoldDB" id="A0A918HI62"/>
<evidence type="ECO:0000313" key="3">
    <source>
        <dbReference type="Proteomes" id="UP000619486"/>
    </source>
</evidence>
<name>A0A918HI62_9ACTN</name>
<accession>A0A918HI62</accession>
<reference evidence="2" key="1">
    <citation type="journal article" date="2014" name="Int. J. Syst. Evol. Microbiol.">
        <title>Complete genome sequence of Corynebacterium casei LMG S-19264T (=DSM 44701T), isolated from a smear-ripened cheese.</title>
        <authorList>
            <consortium name="US DOE Joint Genome Institute (JGI-PGF)"/>
            <person name="Walter F."/>
            <person name="Albersmeier A."/>
            <person name="Kalinowski J."/>
            <person name="Ruckert C."/>
        </authorList>
    </citation>
    <scope>NUCLEOTIDE SEQUENCE</scope>
    <source>
        <strain evidence="2">JCM 3172</strain>
    </source>
</reference>
<keyword evidence="3" id="KW-1185">Reference proteome</keyword>
<feature type="compositionally biased region" description="Basic residues" evidence="1">
    <location>
        <begin position="147"/>
        <end position="156"/>
    </location>
</feature>